<evidence type="ECO:0000313" key="2">
    <source>
        <dbReference type="EMBL" id="SKC82467.1"/>
    </source>
</evidence>
<feature type="transmembrane region" description="Helical" evidence="1">
    <location>
        <begin position="240"/>
        <end position="269"/>
    </location>
</feature>
<feature type="transmembrane region" description="Helical" evidence="1">
    <location>
        <begin position="333"/>
        <end position="352"/>
    </location>
</feature>
<organism evidence="2 3">
    <name type="scientific">Ohtaekwangia koreensis</name>
    <dbReference type="NCBI Taxonomy" id="688867"/>
    <lineage>
        <taxon>Bacteria</taxon>
        <taxon>Pseudomonadati</taxon>
        <taxon>Bacteroidota</taxon>
        <taxon>Cytophagia</taxon>
        <taxon>Cytophagales</taxon>
        <taxon>Fulvivirgaceae</taxon>
        <taxon>Ohtaekwangia</taxon>
    </lineage>
</organism>
<feature type="transmembrane region" description="Helical" evidence="1">
    <location>
        <begin position="309"/>
        <end position="326"/>
    </location>
</feature>
<keyword evidence="1" id="KW-0472">Membrane</keyword>
<dbReference type="RefSeq" id="WP_143785859.1">
    <property type="nucleotide sequence ID" value="NZ_FUZU01000003.1"/>
</dbReference>
<feature type="transmembrane region" description="Helical" evidence="1">
    <location>
        <begin position="60"/>
        <end position="81"/>
    </location>
</feature>
<evidence type="ECO:0008006" key="4">
    <source>
        <dbReference type="Google" id="ProtNLM"/>
    </source>
</evidence>
<feature type="transmembrane region" description="Helical" evidence="1">
    <location>
        <begin position="200"/>
        <end position="220"/>
    </location>
</feature>
<sequence length="531" mass="61248">MQDKHPRSVDLAICVPFLVIPLFIKLPYRVNIFLSWEGAYRLSIGQIPFEDFGLPMGICYWLIPALFFKVFGPTFLSLVKAQVFINLISMLSLRGILYNLKLKPYAVTLSILVFCLTYIVYNFWPWYNHSVVVYELVALFFLTQSFNAESTKSKIGWIGLASLFSVVTFFTKQDVGAICILLSLFLLGYRAIVEKERMPVVVYFVATLTVGLLAIVPFIPFDFSYWFNYGQAPHSSRLDIVLLLNTFLEGSVVEKIYLALITILLLFSFKSFKQFFQDKDQFTLVAICVCLIAQAIVTKMTSPLPTDHMTYYHAFGFACILNFFPWQRWTSQLKPAAAILFFVMIIYSAGYWKYVADIFHLRTKKQATGTTPLVKSSPWKTTANYQTLKHVMLPESTIAGIDSLAKLPFIRDKNLKVLNMSEITSLAKEFGYTPLTNHPLWFHVNIGMFQREIDQINERVRQGYYDVVLFEDIPSLTEFYPYKVRDELQKHYTLNNTFLAPRKLEDSIIEVYINPKLAKQYLSQSDSDQTK</sequence>
<evidence type="ECO:0000313" key="3">
    <source>
        <dbReference type="Proteomes" id="UP000190961"/>
    </source>
</evidence>
<keyword evidence="1" id="KW-1133">Transmembrane helix</keyword>
<keyword evidence="3" id="KW-1185">Reference proteome</keyword>
<feature type="transmembrane region" description="Helical" evidence="1">
    <location>
        <begin position="9"/>
        <end position="28"/>
    </location>
</feature>
<feature type="transmembrane region" description="Helical" evidence="1">
    <location>
        <begin position="102"/>
        <end position="120"/>
    </location>
</feature>
<feature type="transmembrane region" description="Helical" evidence="1">
    <location>
        <begin position="177"/>
        <end position="193"/>
    </location>
</feature>
<feature type="transmembrane region" description="Helical" evidence="1">
    <location>
        <begin position="281"/>
        <end position="297"/>
    </location>
</feature>
<dbReference type="Proteomes" id="UP000190961">
    <property type="component" value="Unassembled WGS sequence"/>
</dbReference>
<keyword evidence="1" id="KW-0812">Transmembrane</keyword>
<reference evidence="2 3" key="1">
    <citation type="submission" date="2017-02" db="EMBL/GenBank/DDBJ databases">
        <authorList>
            <person name="Peterson S.W."/>
        </authorList>
    </citation>
    <scope>NUCLEOTIDE SEQUENCE [LARGE SCALE GENOMIC DNA]</scope>
    <source>
        <strain evidence="2 3">DSM 25262</strain>
    </source>
</reference>
<evidence type="ECO:0000256" key="1">
    <source>
        <dbReference type="SAM" id="Phobius"/>
    </source>
</evidence>
<accession>A0A1T5M2G3</accession>
<dbReference type="OrthoDB" id="614715at2"/>
<dbReference type="AlphaFoldDB" id="A0A1T5M2G3"/>
<protein>
    <recommendedName>
        <fullName evidence="4">Dolichyl-phosphate-mannose-protein mannosyltransferase</fullName>
    </recommendedName>
</protein>
<gene>
    <name evidence="2" type="ORF">SAMN05660236_4193</name>
</gene>
<name>A0A1T5M2G3_9BACT</name>
<proteinExistence type="predicted"/>
<dbReference type="STRING" id="688867.SAMN05660236_4193"/>
<dbReference type="EMBL" id="FUZU01000003">
    <property type="protein sequence ID" value="SKC82467.1"/>
    <property type="molecule type" value="Genomic_DNA"/>
</dbReference>